<dbReference type="PANTHER" id="PTHR30244">
    <property type="entry name" value="TRANSAMINASE"/>
    <property type="match status" value="1"/>
</dbReference>
<comment type="cofactor">
    <cofactor evidence="1">
        <name>pyridoxal 5'-phosphate</name>
        <dbReference type="ChEBI" id="CHEBI:597326"/>
    </cofactor>
</comment>
<comment type="caution">
    <text evidence="8">The sequence shown here is derived from an EMBL/GenBank/DDBJ whole genome shotgun (WGS) entry which is preliminary data.</text>
</comment>
<dbReference type="PIRSF" id="PIRSF000390">
    <property type="entry name" value="PLP_StrS"/>
    <property type="match status" value="1"/>
</dbReference>
<evidence type="ECO:0000256" key="7">
    <source>
        <dbReference type="PIRSR" id="PIRSR000390-2"/>
    </source>
</evidence>
<keyword evidence="4 7" id="KW-0663">Pyridoxal phosphate</keyword>
<dbReference type="GO" id="GO:0030170">
    <property type="term" value="F:pyridoxal phosphate binding"/>
    <property type="evidence" value="ECO:0007669"/>
    <property type="project" value="TreeGrafter"/>
</dbReference>
<gene>
    <name evidence="8" type="ORF">JGS22_014620</name>
</gene>
<proteinExistence type="inferred from homology"/>
<dbReference type="SUPFAM" id="SSF53383">
    <property type="entry name" value="PLP-dependent transferases"/>
    <property type="match status" value="1"/>
</dbReference>
<sequence>MINVFQPSLGEAELAALSEVFASNWLGHGPRTRAFEAQFADHIGAEADSLLFLNSGTAGLFLATELLELGPGDEVVLPSVFFVAAANAIAATGARPVFCDVEPHGLNPTAEHIERALTPRTKAVMVLHYGGDPGDIARIAALCTERGVTLVEDAACAVASTADGRACGTFGDIAVWSFDAMKVLVTGDGGMLYVRDPDLARRARVLAYHGLERSSGFAGARVSARWWELDVQGFGRRVIGNDLTAALGTVQLGRLPESIDRRRAVAETYDELLAGAEGIRVPPPLAAGHTTSYYFYWVQMDPLIRDRVAASLLEQDVYTTFRYPPLHRVPIYEAGDTELPGTDEAADSTLLLPIHQALGDAETRKVAEALRAAVAEHRESAGI</sequence>
<dbReference type="CDD" id="cd00616">
    <property type="entry name" value="AHBA_syn"/>
    <property type="match status" value="1"/>
</dbReference>
<evidence type="ECO:0000256" key="3">
    <source>
        <dbReference type="ARBA" id="ARBA00022679"/>
    </source>
</evidence>
<evidence type="ECO:0000256" key="1">
    <source>
        <dbReference type="ARBA" id="ARBA00001933"/>
    </source>
</evidence>
<reference evidence="8" key="1">
    <citation type="submission" date="2021-06" db="EMBL/GenBank/DDBJ databases">
        <title>Sequencing of actinobacteria type strains.</title>
        <authorList>
            <person name="Nguyen G.-S."/>
            <person name="Wentzel A."/>
        </authorList>
    </citation>
    <scope>NUCLEOTIDE SEQUENCE</scope>
    <source>
        <strain evidence="8">P38-E01</strain>
    </source>
</reference>
<name>A0A949JG38_9ACTN</name>
<dbReference type="Proteomes" id="UP000694501">
    <property type="component" value="Unassembled WGS sequence"/>
</dbReference>
<keyword evidence="9" id="KW-1185">Reference proteome</keyword>
<keyword evidence="2 8" id="KW-0032">Aminotransferase</keyword>
<organism evidence="8 9">
    <name type="scientific">Streptomyces tardus</name>
    <dbReference type="NCBI Taxonomy" id="2780544"/>
    <lineage>
        <taxon>Bacteria</taxon>
        <taxon>Bacillati</taxon>
        <taxon>Actinomycetota</taxon>
        <taxon>Actinomycetes</taxon>
        <taxon>Kitasatosporales</taxon>
        <taxon>Streptomycetaceae</taxon>
        <taxon>Streptomyces</taxon>
    </lineage>
</organism>
<dbReference type="Gene3D" id="3.90.1150.10">
    <property type="entry name" value="Aspartate Aminotransferase, domain 1"/>
    <property type="match status" value="1"/>
</dbReference>
<evidence type="ECO:0000256" key="5">
    <source>
        <dbReference type="ARBA" id="ARBA00038398"/>
    </source>
</evidence>
<dbReference type="Gene3D" id="3.40.640.10">
    <property type="entry name" value="Type I PLP-dependent aspartate aminotransferase-like (Major domain)"/>
    <property type="match status" value="1"/>
</dbReference>
<dbReference type="InterPro" id="IPR015421">
    <property type="entry name" value="PyrdxlP-dep_Trfase_major"/>
</dbReference>
<dbReference type="AlphaFoldDB" id="A0A949JG38"/>
<evidence type="ECO:0000256" key="6">
    <source>
        <dbReference type="PIRSR" id="PIRSR000390-1"/>
    </source>
</evidence>
<evidence type="ECO:0000256" key="2">
    <source>
        <dbReference type="ARBA" id="ARBA00022576"/>
    </source>
</evidence>
<protein>
    <submittedName>
        <fullName evidence="8">DegT/DnrJ/EryC1/StrS family aminotransferase</fullName>
    </submittedName>
</protein>
<keyword evidence="3" id="KW-0808">Transferase</keyword>
<dbReference type="InterPro" id="IPR015424">
    <property type="entry name" value="PyrdxlP-dep_Trfase"/>
</dbReference>
<accession>A0A949JG38</accession>
<dbReference type="GO" id="GO:0008483">
    <property type="term" value="F:transaminase activity"/>
    <property type="evidence" value="ECO:0007669"/>
    <property type="project" value="UniProtKB-KW"/>
</dbReference>
<evidence type="ECO:0000313" key="8">
    <source>
        <dbReference type="EMBL" id="MBU7598812.1"/>
    </source>
</evidence>
<dbReference type="EMBL" id="JAELVF020000001">
    <property type="protein sequence ID" value="MBU7598812.1"/>
    <property type="molecule type" value="Genomic_DNA"/>
</dbReference>
<dbReference type="InterPro" id="IPR015422">
    <property type="entry name" value="PyrdxlP-dep_Trfase_small"/>
</dbReference>
<dbReference type="InterPro" id="IPR000653">
    <property type="entry name" value="DegT/StrS_aminotransferase"/>
</dbReference>
<dbReference type="PANTHER" id="PTHR30244:SF34">
    <property type="entry name" value="DTDP-4-AMINO-4,6-DIDEOXYGALACTOSE TRANSAMINASE"/>
    <property type="match status" value="1"/>
</dbReference>
<dbReference type="GO" id="GO:0000271">
    <property type="term" value="P:polysaccharide biosynthetic process"/>
    <property type="evidence" value="ECO:0007669"/>
    <property type="project" value="TreeGrafter"/>
</dbReference>
<comment type="similarity">
    <text evidence="5">Belongs to the DegT/DnrJ/EryC1 family. L-glutamine:2-deoxy-scyllo-inosose/scyllo-inosose aminotransferase subfamily.</text>
</comment>
<evidence type="ECO:0000256" key="4">
    <source>
        <dbReference type="ARBA" id="ARBA00022898"/>
    </source>
</evidence>
<dbReference type="Pfam" id="PF01041">
    <property type="entry name" value="DegT_DnrJ_EryC1"/>
    <property type="match status" value="1"/>
</dbReference>
<dbReference type="RefSeq" id="WP_211040764.1">
    <property type="nucleotide sequence ID" value="NZ_JAELVF020000001.1"/>
</dbReference>
<feature type="modified residue" description="N6-(pyridoxal phosphate)lysine" evidence="7">
    <location>
        <position position="182"/>
    </location>
</feature>
<evidence type="ECO:0000313" key="9">
    <source>
        <dbReference type="Proteomes" id="UP000694501"/>
    </source>
</evidence>
<feature type="active site" description="Proton acceptor" evidence="6">
    <location>
        <position position="182"/>
    </location>
</feature>